<name>A0A4Y7PP94_9AGAM</name>
<evidence type="ECO:0000313" key="1">
    <source>
        <dbReference type="EMBL" id="TDL17005.1"/>
    </source>
</evidence>
<protein>
    <submittedName>
        <fullName evidence="1">Uncharacterized protein</fullName>
    </submittedName>
</protein>
<gene>
    <name evidence="1" type="ORF">BD410DRAFT_585650</name>
</gene>
<dbReference type="Proteomes" id="UP000294933">
    <property type="component" value="Unassembled WGS sequence"/>
</dbReference>
<sequence length="157" mass="17243">MLITCMPKMLGNISREQWHGCAESKMGVRWHSLSHDKCSGSISSFWPSDRLRSPLFSSGHVDQSTRVWDDSERQPKLNQSAASICRISAPPCSYRLATNIIAGHEQPHACLSTPFGELGILKASKCANIGTSSCSFCQDILNGDAICKEVDLNVKFI</sequence>
<accession>A0A4Y7PP94</accession>
<proteinExistence type="predicted"/>
<reference evidence="1 2" key="1">
    <citation type="submission" date="2018-06" db="EMBL/GenBank/DDBJ databases">
        <title>A transcriptomic atlas of mushroom development highlights an independent origin of complex multicellularity.</title>
        <authorList>
            <consortium name="DOE Joint Genome Institute"/>
            <person name="Krizsan K."/>
            <person name="Almasi E."/>
            <person name="Merenyi Z."/>
            <person name="Sahu N."/>
            <person name="Viragh M."/>
            <person name="Koszo T."/>
            <person name="Mondo S."/>
            <person name="Kiss B."/>
            <person name="Balint B."/>
            <person name="Kues U."/>
            <person name="Barry K."/>
            <person name="Hegedus J.C."/>
            <person name="Henrissat B."/>
            <person name="Johnson J."/>
            <person name="Lipzen A."/>
            <person name="Ohm R."/>
            <person name="Nagy I."/>
            <person name="Pangilinan J."/>
            <person name="Yan J."/>
            <person name="Xiong Y."/>
            <person name="Grigoriev I.V."/>
            <person name="Hibbett D.S."/>
            <person name="Nagy L.G."/>
        </authorList>
    </citation>
    <scope>NUCLEOTIDE SEQUENCE [LARGE SCALE GENOMIC DNA]</scope>
    <source>
        <strain evidence="1 2">SZMC22713</strain>
    </source>
</reference>
<dbReference type="AlphaFoldDB" id="A0A4Y7PP94"/>
<evidence type="ECO:0000313" key="2">
    <source>
        <dbReference type="Proteomes" id="UP000294933"/>
    </source>
</evidence>
<dbReference type="VEuPathDB" id="FungiDB:BD410DRAFT_585650"/>
<dbReference type="EMBL" id="ML170230">
    <property type="protein sequence ID" value="TDL17005.1"/>
    <property type="molecule type" value="Genomic_DNA"/>
</dbReference>
<organism evidence="1 2">
    <name type="scientific">Rickenella mellea</name>
    <dbReference type="NCBI Taxonomy" id="50990"/>
    <lineage>
        <taxon>Eukaryota</taxon>
        <taxon>Fungi</taxon>
        <taxon>Dikarya</taxon>
        <taxon>Basidiomycota</taxon>
        <taxon>Agaricomycotina</taxon>
        <taxon>Agaricomycetes</taxon>
        <taxon>Hymenochaetales</taxon>
        <taxon>Rickenellaceae</taxon>
        <taxon>Rickenella</taxon>
    </lineage>
</organism>
<keyword evidence="2" id="KW-1185">Reference proteome</keyword>